<evidence type="ECO:0000256" key="1">
    <source>
        <dbReference type="PROSITE-ProRule" id="PRU01005"/>
    </source>
</evidence>
<dbReference type="InterPro" id="IPR003582">
    <property type="entry name" value="ShKT_dom"/>
</dbReference>
<gene>
    <name evidence="4" type="ORF">PFISCL1PPCAC_15124</name>
</gene>
<feature type="compositionally biased region" description="Low complexity" evidence="2">
    <location>
        <begin position="13"/>
        <end position="40"/>
    </location>
</feature>
<dbReference type="Gene3D" id="1.10.10.1940">
    <property type="match status" value="1"/>
</dbReference>
<protein>
    <recommendedName>
        <fullName evidence="3">ShKT domain-containing protein</fullName>
    </recommendedName>
</protein>
<feature type="domain" description="ShKT" evidence="3">
    <location>
        <begin position="218"/>
        <end position="254"/>
    </location>
</feature>
<evidence type="ECO:0000313" key="5">
    <source>
        <dbReference type="Proteomes" id="UP001432322"/>
    </source>
</evidence>
<dbReference type="Proteomes" id="UP001432322">
    <property type="component" value="Unassembled WGS sequence"/>
</dbReference>
<comment type="caution">
    <text evidence="4">The sequence shown here is derived from an EMBL/GenBank/DDBJ whole genome shotgun (WGS) entry which is preliminary data.</text>
</comment>
<comment type="caution">
    <text evidence="1">Lacks conserved residue(s) required for the propagation of feature annotation.</text>
</comment>
<evidence type="ECO:0000256" key="2">
    <source>
        <dbReference type="SAM" id="MobiDB-lite"/>
    </source>
</evidence>
<feature type="region of interest" description="Disordered" evidence="2">
    <location>
        <begin position="1"/>
        <end position="95"/>
    </location>
</feature>
<feature type="compositionally biased region" description="Basic and acidic residues" evidence="2">
    <location>
        <begin position="64"/>
        <end position="74"/>
    </location>
</feature>
<evidence type="ECO:0000313" key="4">
    <source>
        <dbReference type="EMBL" id="GMT23827.1"/>
    </source>
</evidence>
<accession>A0AAV5VW17</accession>
<organism evidence="4 5">
    <name type="scientific">Pristionchus fissidentatus</name>
    <dbReference type="NCBI Taxonomy" id="1538716"/>
    <lineage>
        <taxon>Eukaryota</taxon>
        <taxon>Metazoa</taxon>
        <taxon>Ecdysozoa</taxon>
        <taxon>Nematoda</taxon>
        <taxon>Chromadorea</taxon>
        <taxon>Rhabditida</taxon>
        <taxon>Rhabditina</taxon>
        <taxon>Diplogasteromorpha</taxon>
        <taxon>Diplogasteroidea</taxon>
        <taxon>Neodiplogasteridae</taxon>
        <taxon>Pristionchus</taxon>
    </lineage>
</organism>
<dbReference type="PROSITE" id="PS51670">
    <property type="entry name" value="SHKT"/>
    <property type="match status" value="1"/>
</dbReference>
<proteinExistence type="predicted"/>
<dbReference type="AlphaFoldDB" id="A0AAV5VW17"/>
<evidence type="ECO:0000259" key="3">
    <source>
        <dbReference type="PROSITE" id="PS51670"/>
    </source>
</evidence>
<dbReference type="SMART" id="SM00254">
    <property type="entry name" value="ShKT"/>
    <property type="match status" value="3"/>
</dbReference>
<dbReference type="EMBL" id="BTSY01000004">
    <property type="protein sequence ID" value="GMT23827.1"/>
    <property type="molecule type" value="Genomic_DNA"/>
</dbReference>
<sequence>MEYQRRSIIHITSIPPIQSLPPAQSISPSSSPSSSSSHPRISNERYRQQFNNQHTPKKNTAIPSRREAIKEKRVSQPTLLPEMERSRQDSPWINRVDSSGWIEGEKKGPPMPIDEKTSAVAIADLITLLGCRERDPSTCSRITSDACLSRPGYYLKLCPIKCRNCSGLECFDSVKVDCDEVLLLGGCRLPSAHEYCPRTCHLCPATNKQPSMTEPHMCSDQLETCTHLSQAGVCNHPYSRTALQMYCSKSCGFCKSEDDSHLSLLSSSYSDSIDNVPLKSIKKQLTSKLWMRNSWRK</sequence>
<dbReference type="PANTHER" id="PTHR21724:SF106">
    <property type="entry name" value="SHKT DOMAIN-CONTAINING PROTEIN"/>
    <property type="match status" value="1"/>
</dbReference>
<dbReference type="Pfam" id="PF01549">
    <property type="entry name" value="ShK"/>
    <property type="match status" value="2"/>
</dbReference>
<keyword evidence="5" id="KW-1185">Reference proteome</keyword>
<dbReference type="PANTHER" id="PTHR21724">
    <property type="entry name" value="SHKT DOMAIN-CONTAINING PROTEIN"/>
    <property type="match status" value="1"/>
</dbReference>
<reference evidence="4" key="1">
    <citation type="submission" date="2023-10" db="EMBL/GenBank/DDBJ databases">
        <title>Genome assembly of Pristionchus species.</title>
        <authorList>
            <person name="Yoshida K."/>
            <person name="Sommer R.J."/>
        </authorList>
    </citation>
    <scope>NUCLEOTIDE SEQUENCE</scope>
    <source>
        <strain evidence="4">RS5133</strain>
    </source>
</reference>
<name>A0AAV5VW17_9BILA</name>